<name>A0A2Z6RFH4_9GLOM</name>
<dbReference type="AlphaFoldDB" id="A0A2Z6RFH4"/>
<sequence length="490" mass="57136">MSQLYADCLREIFEYLADDKITLHSCILVNRLWCEVSVRILWRNAWFYSDSNFETLIACLSNESKEILYENGIIISIPISKFPTFNYASFCRILPVGRVYCKLESLLTNRQQFISSQELKDNVSKIAQEIIKLIVKQIPSLKQLDVTKHLQFSVVQKPTTNFITYPKAKDCLKNLSELHCISGNSSEFFSQLSQVCCNILRLEIDIERDIPNGLVDLISAQKSLKYLCITIYNTPTYLVNLLTKKLPNTLTKLNLEGDEDVSLSFISKFTNLQELQLEFVFSEWFKDFEIIQNIIFSQLQILKFKFTVPRYELLVKFLENNGRNLREIYLCGYTDYSNNSLNLSIAKFCPFLRKLSTGIKNNDLETLKIIFHSCQYLESIKIWCGSLFLNENEALEAVTKYSKNILEIKLEYRGNVQFEIHPRELETFFVNWSKCSPQRSLSLVIIDNKYTINSLVKNENVKVIKKYIKLGIIKKFEVKKDDDKEFKPCI</sequence>
<accession>A0A2Z6RFH4</accession>
<dbReference type="InterPro" id="IPR032675">
    <property type="entry name" value="LRR_dom_sf"/>
</dbReference>
<proteinExistence type="predicted"/>
<evidence type="ECO:0000313" key="1">
    <source>
        <dbReference type="EMBL" id="GBC01426.1"/>
    </source>
</evidence>
<organism evidence="1 3">
    <name type="scientific">Rhizophagus clarus</name>
    <dbReference type="NCBI Taxonomy" id="94130"/>
    <lineage>
        <taxon>Eukaryota</taxon>
        <taxon>Fungi</taxon>
        <taxon>Fungi incertae sedis</taxon>
        <taxon>Mucoromycota</taxon>
        <taxon>Glomeromycotina</taxon>
        <taxon>Glomeromycetes</taxon>
        <taxon>Glomerales</taxon>
        <taxon>Glomeraceae</taxon>
        <taxon>Rhizophagus</taxon>
    </lineage>
</organism>
<reference evidence="1 3" key="1">
    <citation type="submission" date="2017-11" db="EMBL/GenBank/DDBJ databases">
        <title>The genome of Rhizophagus clarus HR1 reveals common genetic basis of auxotrophy among arbuscular mycorrhizal fungi.</title>
        <authorList>
            <person name="Kobayashi Y."/>
        </authorList>
    </citation>
    <scope>NUCLEOTIDE SEQUENCE [LARGE SCALE GENOMIC DNA]</scope>
    <source>
        <strain evidence="1 3">HR1</strain>
    </source>
</reference>
<dbReference type="Gene3D" id="3.80.10.10">
    <property type="entry name" value="Ribonuclease Inhibitor"/>
    <property type="match status" value="1"/>
</dbReference>
<dbReference type="Proteomes" id="UP000615446">
    <property type="component" value="Unassembled WGS sequence"/>
</dbReference>
<evidence type="ECO:0000313" key="3">
    <source>
        <dbReference type="Proteomes" id="UP000247702"/>
    </source>
</evidence>
<reference evidence="2" key="2">
    <citation type="submission" date="2019-10" db="EMBL/GenBank/DDBJ databases">
        <title>Conservation and host-specific expression of non-tandemly repeated heterogenous ribosome RNA gene in arbuscular mycorrhizal fungi.</title>
        <authorList>
            <person name="Maeda T."/>
            <person name="Kobayashi Y."/>
            <person name="Nakagawa T."/>
            <person name="Ezawa T."/>
            <person name="Yamaguchi K."/>
            <person name="Bino T."/>
            <person name="Nishimoto Y."/>
            <person name="Shigenobu S."/>
            <person name="Kawaguchi M."/>
        </authorList>
    </citation>
    <scope>NUCLEOTIDE SEQUENCE</scope>
    <source>
        <strain evidence="2">HR1</strain>
    </source>
</reference>
<dbReference type="EMBL" id="BEXD01003546">
    <property type="protein sequence ID" value="GBC01426.1"/>
    <property type="molecule type" value="Genomic_DNA"/>
</dbReference>
<gene>
    <name evidence="2" type="ORF">RCL2_001201200</name>
    <name evidence="1" type="ORF">RclHR1_04190010</name>
</gene>
<evidence type="ECO:0000313" key="2">
    <source>
        <dbReference type="EMBL" id="GES84925.1"/>
    </source>
</evidence>
<dbReference type="OrthoDB" id="1107553at2759"/>
<evidence type="ECO:0008006" key="4">
    <source>
        <dbReference type="Google" id="ProtNLM"/>
    </source>
</evidence>
<protein>
    <recommendedName>
        <fullName evidence="4">F-box domain-containing protein</fullName>
    </recommendedName>
</protein>
<dbReference type="EMBL" id="BLAL01000087">
    <property type="protein sequence ID" value="GES84925.1"/>
    <property type="molecule type" value="Genomic_DNA"/>
</dbReference>
<dbReference type="Proteomes" id="UP000247702">
    <property type="component" value="Unassembled WGS sequence"/>
</dbReference>
<keyword evidence="3" id="KW-1185">Reference proteome</keyword>
<comment type="caution">
    <text evidence="1">The sequence shown here is derived from an EMBL/GenBank/DDBJ whole genome shotgun (WGS) entry which is preliminary data.</text>
</comment>
<dbReference type="SUPFAM" id="SSF52047">
    <property type="entry name" value="RNI-like"/>
    <property type="match status" value="1"/>
</dbReference>